<dbReference type="PANTHER" id="PTHR33446:SF2">
    <property type="entry name" value="PROTEIN TONB"/>
    <property type="match status" value="1"/>
</dbReference>
<keyword evidence="8 10" id="KW-1133">Transmembrane helix</keyword>
<comment type="subcellular location">
    <subcellularLocation>
        <location evidence="1">Cell inner membrane</location>
        <topology evidence="1">Single-pass membrane protein</topology>
        <orientation evidence="1">Periplasmic side</orientation>
    </subcellularLocation>
</comment>
<dbReference type="Proteomes" id="UP000243525">
    <property type="component" value="Unassembled WGS sequence"/>
</dbReference>
<dbReference type="EMBL" id="QAAD01000009">
    <property type="protein sequence ID" value="PTN08325.1"/>
    <property type="molecule type" value="Genomic_DNA"/>
</dbReference>
<dbReference type="PANTHER" id="PTHR33446">
    <property type="entry name" value="PROTEIN TONB-RELATED"/>
    <property type="match status" value="1"/>
</dbReference>
<evidence type="ECO:0000256" key="7">
    <source>
        <dbReference type="ARBA" id="ARBA00022927"/>
    </source>
</evidence>
<dbReference type="PROSITE" id="PS52015">
    <property type="entry name" value="TONB_CTD"/>
    <property type="match status" value="1"/>
</dbReference>
<comment type="similarity">
    <text evidence="2">Belongs to the TonB family.</text>
</comment>
<dbReference type="Gene3D" id="3.30.1150.10">
    <property type="match status" value="1"/>
</dbReference>
<keyword evidence="3" id="KW-0813">Transport</keyword>
<evidence type="ECO:0000259" key="11">
    <source>
        <dbReference type="PROSITE" id="PS52015"/>
    </source>
</evidence>
<evidence type="ECO:0000256" key="1">
    <source>
        <dbReference type="ARBA" id="ARBA00004383"/>
    </source>
</evidence>
<accession>A0A2T5C170</accession>
<evidence type="ECO:0000256" key="5">
    <source>
        <dbReference type="ARBA" id="ARBA00022519"/>
    </source>
</evidence>
<evidence type="ECO:0000256" key="6">
    <source>
        <dbReference type="ARBA" id="ARBA00022692"/>
    </source>
</evidence>
<dbReference type="FunFam" id="3.30.1150.10:FF:000002">
    <property type="entry name" value="Energy transducer TonB"/>
    <property type="match status" value="1"/>
</dbReference>
<dbReference type="OrthoDB" id="9814002at2"/>
<name>A0A2T5C170_9BACT</name>
<comment type="caution">
    <text evidence="12">The sequence shown here is derived from an EMBL/GenBank/DDBJ whole genome shotgun (WGS) entry which is preliminary data.</text>
</comment>
<keyword evidence="6 10" id="KW-0812">Transmembrane</keyword>
<keyword evidence="13" id="KW-1185">Reference proteome</keyword>
<dbReference type="GO" id="GO:0031992">
    <property type="term" value="F:energy transducer activity"/>
    <property type="evidence" value="ECO:0007669"/>
    <property type="project" value="InterPro"/>
</dbReference>
<dbReference type="GO" id="GO:0030288">
    <property type="term" value="C:outer membrane-bounded periplasmic space"/>
    <property type="evidence" value="ECO:0007669"/>
    <property type="project" value="InterPro"/>
</dbReference>
<evidence type="ECO:0000313" key="13">
    <source>
        <dbReference type="Proteomes" id="UP000243525"/>
    </source>
</evidence>
<evidence type="ECO:0000256" key="9">
    <source>
        <dbReference type="ARBA" id="ARBA00023136"/>
    </source>
</evidence>
<dbReference type="Pfam" id="PF03544">
    <property type="entry name" value="TonB_C"/>
    <property type="match status" value="1"/>
</dbReference>
<keyword evidence="4" id="KW-1003">Cell membrane</keyword>
<keyword evidence="5" id="KW-0997">Cell inner membrane</keyword>
<feature type="transmembrane region" description="Helical" evidence="10">
    <location>
        <begin position="40"/>
        <end position="60"/>
    </location>
</feature>
<keyword evidence="9 10" id="KW-0472">Membrane</keyword>
<dbReference type="PRINTS" id="PR01374">
    <property type="entry name" value="TONBPROTEIN"/>
</dbReference>
<protein>
    <submittedName>
        <fullName evidence="12">Protein TonB</fullName>
    </submittedName>
</protein>
<dbReference type="AlphaFoldDB" id="A0A2T5C170"/>
<proteinExistence type="inferred from homology"/>
<dbReference type="GO" id="GO:0055085">
    <property type="term" value="P:transmembrane transport"/>
    <property type="evidence" value="ECO:0007669"/>
    <property type="project" value="InterPro"/>
</dbReference>
<evidence type="ECO:0000256" key="2">
    <source>
        <dbReference type="ARBA" id="ARBA00006555"/>
    </source>
</evidence>
<dbReference type="GO" id="GO:0015891">
    <property type="term" value="P:siderophore transport"/>
    <property type="evidence" value="ECO:0007669"/>
    <property type="project" value="InterPro"/>
</dbReference>
<reference evidence="12 13" key="1">
    <citation type="submission" date="2018-04" db="EMBL/GenBank/DDBJ databases">
        <title>Genomic Encyclopedia of Archaeal and Bacterial Type Strains, Phase II (KMG-II): from individual species to whole genera.</title>
        <authorList>
            <person name="Goeker M."/>
        </authorList>
    </citation>
    <scope>NUCLEOTIDE SEQUENCE [LARGE SCALE GENOMIC DNA]</scope>
    <source>
        <strain evidence="12 13">DSM 28823</strain>
    </source>
</reference>
<evidence type="ECO:0000256" key="10">
    <source>
        <dbReference type="SAM" id="Phobius"/>
    </source>
</evidence>
<dbReference type="GO" id="GO:0098797">
    <property type="term" value="C:plasma membrane protein complex"/>
    <property type="evidence" value="ECO:0007669"/>
    <property type="project" value="TreeGrafter"/>
</dbReference>
<evidence type="ECO:0000313" key="12">
    <source>
        <dbReference type="EMBL" id="PTN08325.1"/>
    </source>
</evidence>
<organism evidence="12 13">
    <name type="scientific">Mangrovibacterium marinum</name>
    <dbReference type="NCBI Taxonomy" id="1639118"/>
    <lineage>
        <taxon>Bacteria</taxon>
        <taxon>Pseudomonadati</taxon>
        <taxon>Bacteroidota</taxon>
        <taxon>Bacteroidia</taxon>
        <taxon>Marinilabiliales</taxon>
        <taxon>Prolixibacteraceae</taxon>
        <taxon>Mangrovibacterium</taxon>
    </lineage>
</organism>
<dbReference type="InterPro" id="IPR003538">
    <property type="entry name" value="TonB"/>
</dbReference>
<evidence type="ECO:0000256" key="3">
    <source>
        <dbReference type="ARBA" id="ARBA00022448"/>
    </source>
</evidence>
<evidence type="ECO:0000256" key="8">
    <source>
        <dbReference type="ARBA" id="ARBA00022989"/>
    </source>
</evidence>
<gene>
    <name evidence="12" type="ORF">C8N47_10960</name>
</gene>
<dbReference type="NCBIfam" id="TIGR01352">
    <property type="entry name" value="tonB_Cterm"/>
    <property type="match status" value="1"/>
</dbReference>
<dbReference type="SUPFAM" id="SSF74653">
    <property type="entry name" value="TolA/TonB C-terminal domain"/>
    <property type="match status" value="1"/>
</dbReference>
<evidence type="ECO:0000256" key="4">
    <source>
        <dbReference type="ARBA" id="ARBA00022475"/>
    </source>
</evidence>
<dbReference type="InterPro" id="IPR037682">
    <property type="entry name" value="TonB_C"/>
</dbReference>
<sequence>MFAFWIDFCFLPFCHPSQPNYYKAMRTKKSPKVDLEKGRSLFFSIGLVLALGLVLAAFNYKTAVVAIPERGTVNWEPPEEIIIPVTRPEDKKPEIKPITIHEIVLNLEAGEQELDFSDYTDEIDQGVGIALNPILSERSPEPDEVAVVDFAEQMPQFPGGMSSLLSFISKSVRYPAQARELGTQGRVFVRFVVNTDGTIADAHVVRSVDSLLDAEALRVVRLMPRWKPGSQNGRPVRVNFTIPINFVLQ</sequence>
<feature type="domain" description="TonB C-terminal" evidence="11">
    <location>
        <begin position="159"/>
        <end position="249"/>
    </location>
</feature>
<dbReference type="GO" id="GO:0015031">
    <property type="term" value="P:protein transport"/>
    <property type="evidence" value="ECO:0007669"/>
    <property type="project" value="UniProtKB-KW"/>
</dbReference>
<keyword evidence="7" id="KW-0653">Protein transport</keyword>
<dbReference type="InterPro" id="IPR006260">
    <property type="entry name" value="TonB/TolA_C"/>
</dbReference>
<dbReference type="InterPro" id="IPR051045">
    <property type="entry name" value="TonB-dependent_transducer"/>
</dbReference>